<evidence type="ECO:0000313" key="1">
    <source>
        <dbReference type="EMBL" id="MBB5110003.1"/>
    </source>
</evidence>
<sequence>MSNTISGGIFFHVVIQGRDMTVVLPPQITPALSGLPPASRTFTVWNVA</sequence>
<name>A0A7W8B7J0_STRST</name>
<comment type="caution">
    <text evidence="1">The sequence shown here is derived from an EMBL/GenBank/DDBJ whole genome shotgun (WGS) entry which is preliminary data.</text>
</comment>
<organism evidence="1 2">
    <name type="scientific">Streptomyces spectabilis</name>
    <dbReference type="NCBI Taxonomy" id="68270"/>
    <lineage>
        <taxon>Bacteria</taxon>
        <taxon>Bacillati</taxon>
        <taxon>Actinomycetota</taxon>
        <taxon>Actinomycetes</taxon>
        <taxon>Kitasatosporales</taxon>
        <taxon>Streptomycetaceae</taxon>
        <taxon>Streptomyces</taxon>
    </lineage>
</organism>
<dbReference type="RefSeq" id="WP_184927093.1">
    <property type="nucleotide sequence ID" value="NZ_BMSQ01000066.1"/>
</dbReference>
<proteinExistence type="predicted"/>
<dbReference type="EMBL" id="JACHJD010000054">
    <property type="protein sequence ID" value="MBB5110003.1"/>
    <property type="molecule type" value="Genomic_DNA"/>
</dbReference>
<evidence type="ECO:0000313" key="2">
    <source>
        <dbReference type="Proteomes" id="UP000549009"/>
    </source>
</evidence>
<dbReference type="AlphaFoldDB" id="A0A7W8B7J0"/>
<accession>A0A7W8B7J0</accession>
<keyword evidence="2" id="KW-1185">Reference proteome</keyword>
<dbReference type="Proteomes" id="UP000549009">
    <property type="component" value="Unassembled WGS sequence"/>
</dbReference>
<protein>
    <submittedName>
        <fullName evidence="1">Uncharacterized protein</fullName>
    </submittedName>
</protein>
<reference evidence="1 2" key="1">
    <citation type="submission" date="2020-08" db="EMBL/GenBank/DDBJ databases">
        <title>Genomic Encyclopedia of Type Strains, Phase III (KMG-III): the genomes of soil and plant-associated and newly described type strains.</title>
        <authorList>
            <person name="Whitman W."/>
        </authorList>
    </citation>
    <scope>NUCLEOTIDE SEQUENCE [LARGE SCALE GENOMIC DNA]</scope>
    <source>
        <strain evidence="1 2">CECT 3146</strain>
    </source>
</reference>
<gene>
    <name evidence="1" type="ORF">FHS40_009133</name>
</gene>